<dbReference type="OrthoDB" id="3397160at2"/>
<evidence type="ECO:0000313" key="3">
    <source>
        <dbReference type="EMBL" id="SCL71309.1"/>
    </source>
</evidence>
<evidence type="ECO:0000313" key="4">
    <source>
        <dbReference type="Proteomes" id="UP000199343"/>
    </source>
</evidence>
<feature type="region of interest" description="Disordered" evidence="2">
    <location>
        <begin position="1"/>
        <end position="21"/>
    </location>
</feature>
<dbReference type="Proteomes" id="UP000199343">
    <property type="component" value="Unassembled WGS sequence"/>
</dbReference>
<gene>
    <name evidence="3" type="ORF">GA0070608_4606</name>
</gene>
<feature type="coiled-coil region" evidence="1">
    <location>
        <begin position="122"/>
        <end position="156"/>
    </location>
</feature>
<dbReference type="Gene3D" id="6.10.250.660">
    <property type="match status" value="1"/>
</dbReference>
<feature type="compositionally biased region" description="Polar residues" evidence="2">
    <location>
        <begin position="1"/>
        <end position="18"/>
    </location>
</feature>
<protein>
    <submittedName>
        <fullName evidence="3">DivIVA protein</fullName>
    </submittedName>
</protein>
<keyword evidence="1" id="KW-0175">Coiled coil</keyword>
<organism evidence="3 4">
    <name type="scientific">Micromonospora peucetia</name>
    <dbReference type="NCBI Taxonomy" id="47871"/>
    <lineage>
        <taxon>Bacteria</taxon>
        <taxon>Bacillati</taxon>
        <taxon>Actinomycetota</taxon>
        <taxon>Actinomycetes</taxon>
        <taxon>Micromonosporales</taxon>
        <taxon>Micromonosporaceae</taxon>
        <taxon>Micromonospora</taxon>
    </lineage>
</organism>
<name>A0A1C6VYA1_9ACTN</name>
<dbReference type="AlphaFoldDB" id="A0A1C6VYA1"/>
<proteinExistence type="predicted"/>
<accession>A0A1C6VYA1</accession>
<evidence type="ECO:0000256" key="2">
    <source>
        <dbReference type="SAM" id="MobiDB-lite"/>
    </source>
</evidence>
<dbReference type="EMBL" id="FMIC01000002">
    <property type="protein sequence ID" value="SCL71309.1"/>
    <property type="molecule type" value="Genomic_DNA"/>
</dbReference>
<evidence type="ECO:0000256" key="1">
    <source>
        <dbReference type="SAM" id="Coils"/>
    </source>
</evidence>
<reference evidence="4" key="1">
    <citation type="submission" date="2016-06" db="EMBL/GenBank/DDBJ databases">
        <authorList>
            <person name="Varghese N."/>
            <person name="Submissions Spin"/>
        </authorList>
    </citation>
    <scope>NUCLEOTIDE SEQUENCE [LARGE SCALE GENOMIC DNA]</scope>
    <source>
        <strain evidence="4">DSM 43363</strain>
    </source>
</reference>
<sequence>MLIQSRSSRGNEFGSSPWSGRVSVPVPTHRAALLSYRRLGLRRWSGRVVRGPHADDPPFQTHREEPARSRLPAERIIVAQVYRGGQPYPAGHPGRLTPHEVRTREFAARRRGVDLVEVREFQARVADELAMLNETVRQLSQENDRIKRALRDWQTMHARECRPPQEYDRNSGHW</sequence>
<dbReference type="STRING" id="47871.GA0070608_4606"/>